<feature type="domain" description="AB hydrolase-1" evidence="1">
    <location>
        <begin position="23"/>
        <end position="138"/>
    </location>
</feature>
<evidence type="ECO:0000313" key="2">
    <source>
        <dbReference type="EMBL" id="SNS54175.1"/>
    </source>
</evidence>
<dbReference type="PRINTS" id="PR00111">
    <property type="entry name" value="ABHYDROLASE"/>
</dbReference>
<proteinExistence type="predicted"/>
<dbReference type="PANTHER" id="PTHR43433:SF5">
    <property type="entry name" value="AB HYDROLASE-1 DOMAIN-CONTAINING PROTEIN"/>
    <property type="match status" value="1"/>
</dbReference>
<dbReference type="GO" id="GO:0042952">
    <property type="term" value="P:beta-ketoadipate pathway"/>
    <property type="evidence" value="ECO:0007669"/>
    <property type="project" value="InterPro"/>
</dbReference>
<dbReference type="GO" id="GO:0047570">
    <property type="term" value="F:3-oxoadipate enol-lactonase activity"/>
    <property type="evidence" value="ECO:0007669"/>
    <property type="project" value="InterPro"/>
</dbReference>
<protein>
    <submittedName>
        <fullName evidence="2">3-oxoadipate enol-lactonase</fullName>
    </submittedName>
</protein>
<evidence type="ECO:0000313" key="3">
    <source>
        <dbReference type="Proteomes" id="UP000198426"/>
    </source>
</evidence>
<reference evidence="2 3" key="1">
    <citation type="submission" date="2017-06" db="EMBL/GenBank/DDBJ databases">
        <authorList>
            <person name="Kim H.J."/>
            <person name="Triplett B.A."/>
        </authorList>
    </citation>
    <scope>NUCLEOTIDE SEQUENCE [LARGE SCALE GENOMIC DNA]</scope>
    <source>
        <strain evidence="2 3">DSM 29339</strain>
    </source>
</reference>
<sequence>MRMVEANGVALHVREDGDPNGAPVVFSNSLGTDLRLWDAILPHLPAGLRMVRYDKRGHGLSDCPAGPYRLEDLVTDAEALLDALAIRDCVFVGLSVGGLIAQSLAARRPDLIRAAVLSNTAATMGDAAMWEARMEAIRTGGLDAVAEAVMDRWFGKSFRHDPSVALWKNMMIRTPQEGYLGCCAAIAAADLTESTAALALPVLGIAGAEDGACPAERTAATVGSIKGGRMETIPATGHLPCVEAPEAYATLLTQFLKEIGHV</sequence>
<gene>
    <name evidence="2" type="ORF">SAMN05421757_102593</name>
</gene>
<name>A0A239FBM6_9RHOB</name>
<dbReference type="InterPro" id="IPR029058">
    <property type="entry name" value="AB_hydrolase_fold"/>
</dbReference>
<dbReference type="Proteomes" id="UP000198426">
    <property type="component" value="Unassembled WGS sequence"/>
</dbReference>
<dbReference type="InterPro" id="IPR050471">
    <property type="entry name" value="AB_hydrolase"/>
</dbReference>
<dbReference type="RefSeq" id="WP_089232314.1">
    <property type="nucleotide sequence ID" value="NZ_FZOY01000002.1"/>
</dbReference>
<dbReference type="InterPro" id="IPR026968">
    <property type="entry name" value="PcaD/CatD"/>
</dbReference>
<dbReference type="InterPro" id="IPR000073">
    <property type="entry name" value="AB_hydrolase_1"/>
</dbReference>
<keyword evidence="3" id="KW-1185">Reference proteome</keyword>
<organism evidence="2 3">
    <name type="scientific">Tropicimonas sediminicola</name>
    <dbReference type="NCBI Taxonomy" id="1031541"/>
    <lineage>
        <taxon>Bacteria</taxon>
        <taxon>Pseudomonadati</taxon>
        <taxon>Pseudomonadota</taxon>
        <taxon>Alphaproteobacteria</taxon>
        <taxon>Rhodobacterales</taxon>
        <taxon>Roseobacteraceae</taxon>
        <taxon>Tropicimonas</taxon>
    </lineage>
</organism>
<dbReference type="EMBL" id="FZOY01000002">
    <property type="protein sequence ID" value="SNS54175.1"/>
    <property type="molecule type" value="Genomic_DNA"/>
</dbReference>
<dbReference type="OrthoDB" id="9793083at2"/>
<dbReference type="NCBIfam" id="TIGR02427">
    <property type="entry name" value="protocat_pcaD"/>
    <property type="match status" value="1"/>
</dbReference>
<evidence type="ECO:0000259" key="1">
    <source>
        <dbReference type="Pfam" id="PF00561"/>
    </source>
</evidence>
<dbReference type="PANTHER" id="PTHR43433">
    <property type="entry name" value="HYDROLASE, ALPHA/BETA FOLD FAMILY PROTEIN"/>
    <property type="match status" value="1"/>
</dbReference>
<dbReference type="AlphaFoldDB" id="A0A239FBM6"/>
<dbReference type="Gene3D" id="3.40.50.1820">
    <property type="entry name" value="alpha/beta hydrolase"/>
    <property type="match status" value="1"/>
</dbReference>
<dbReference type="SUPFAM" id="SSF53474">
    <property type="entry name" value="alpha/beta-Hydrolases"/>
    <property type="match status" value="1"/>
</dbReference>
<dbReference type="Pfam" id="PF00561">
    <property type="entry name" value="Abhydrolase_1"/>
    <property type="match status" value="1"/>
</dbReference>
<accession>A0A239FBM6</accession>